<keyword evidence="3" id="KW-0378">Hydrolase</keyword>
<dbReference type="InterPro" id="IPR036962">
    <property type="entry name" value="Glyco_hydro_3_N_sf"/>
</dbReference>
<accession>A0A6P1W695</accession>
<dbReference type="GO" id="GO:0031222">
    <property type="term" value="P:arabinan catabolic process"/>
    <property type="evidence" value="ECO:0007669"/>
    <property type="project" value="TreeGrafter"/>
</dbReference>
<dbReference type="GO" id="GO:0045493">
    <property type="term" value="P:xylan catabolic process"/>
    <property type="evidence" value="ECO:0007669"/>
    <property type="project" value="InterPro"/>
</dbReference>
<dbReference type="PRINTS" id="PR00133">
    <property type="entry name" value="GLHYDRLASE3"/>
</dbReference>
<dbReference type="KEGG" id="senf:GJR95_37825"/>
<dbReference type="InterPro" id="IPR017853">
    <property type="entry name" value="GH"/>
</dbReference>
<feature type="domain" description="Fibronectin type III-like" evidence="5">
    <location>
        <begin position="677"/>
        <end position="747"/>
    </location>
</feature>
<dbReference type="InterPro" id="IPR026891">
    <property type="entry name" value="Fn3-like"/>
</dbReference>
<evidence type="ECO:0000313" key="6">
    <source>
        <dbReference type="EMBL" id="QHW00435.1"/>
    </source>
</evidence>
<dbReference type="FunFam" id="2.60.40.10:FF:000495">
    <property type="entry name" value="Periplasmic beta-glucosidase"/>
    <property type="match status" value="1"/>
</dbReference>
<dbReference type="GO" id="GO:0008422">
    <property type="term" value="F:beta-glucosidase activity"/>
    <property type="evidence" value="ECO:0007669"/>
    <property type="project" value="UniProtKB-ARBA"/>
</dbReference>
<dbReference type="InterPro" id="IPR002772">
    <property type="entry name" value="Glyco_hydro_3_C"/>
</dbReference>
<dbReference type="SMART" id="SM01217">
    <property type="entry name" value="Fn3_like"/>
    <property type="match status" value="1"/>
</dbReference>
<organism evidence="6 7">
    <name type="scientific">Spirosoma endbachense</name>
    <dbReference type="NCBI Taxonomy" id="2666025"/>
    <lineage>
        <taxon>Bacteria</taxon>
        <taxon>Pseudomonadati</taxon>
        <taxon>Bacteroidota</taxon>
        <taxon>Cytophagia</taxon>
        <taxon>Cytophagales</taxon>
        <taxon>Cytophagaceae</taxon>
        <taxon>Spirosoma</taxon>
    </lineage>
</organism>
<evidence type="ECO:0000256" key="3">
    <source>
        <dbReference type="ARBA" id="ARBA00022801"/>
    </source>
</evidence>
<dbReference type="Pfam" id="PF14310">
    <property type="entry name" value="Fn3-like"/>
    <property type="match status" value="1"/>
</dbReference>
<reference evidence="6 7" key="1">
    <citation type="submission" date="2019-11" db="EMBL/GenBank/DDBJ databases">
        <title>Spirosoma endbachense sp. nov., isolated from a natural salt meadow.</title>
        <authorList>
            <person name="Rojas J."/>
            <person name="Ambika Manirajan B."/>
            <person name="Ratering S."/>
            <person name="Suarez C."/>
            <person name="Geissler-Plaum R."/>
            <person name="Schnell S."/>
        </authorList>
    </citation>
    <scope>NUCLEOTIDE SEQUENCE [LARGE SCALE GENOMIC DNA]</scope>
    <source>
        <strain evidence="6 7">I-24</strain>
    </source>
</reference>
<dbReference type="GO" id="GO:0009044">
    <property type="term" value="F:xylan 1,4-beta-xylosidase activity"/>
    <property type="evidence" value="ECO:0007669"/>
    <property type="project" value="InterPro"/>
</dbReference>
<comment type="similarity">
    <text evidence="1">Belongs to the glycosyl hydrolase 3 family.</text>
</comment>
<evidence type="ECO:0000256" key="2">
    <source>
        <dbReference type="ARBA" id="ARBA00022729"/>
    </source>
</evidence>
<dbReference type="Pfam" id="PF00933">
    <property type="entry name" value="Glyco_hydro_3"/>
    <property type="match status" value="1"/>
</dbReference>
<dbReference type="PANTHER" id="PTHR42721:SF3">
    <property type="entry name" value="BETA-D-XYLOSIDASE 5-RELATED"/>
    <property type="match status" value="1"/>
</dbReference>
<dbReference type="InterPro" id="IPR001764">
    <property type="entry name" value="Glyco_hydro_3_N"/>
</dbReference>
<gene>
    <name evidence="6" type="ORF">GJR95_37825</name>
</gene>
<sequence length="759" mass="83538">MQLRLPVRLAYFQELGQPLAISVTCLLCRLNRTLIAGFLLGLVGILPLKAQTAYPFQNPNLAQDKRIDNLVSLLTLDEKIGLITDFAVPRMGISSPGNAESIHQVKLYDRPSQTKKPIQTTSFAQVYGMGETWNPDLIKRAGAVMGYEARYLSQNENYKRNTLVLWGPASDLARDPRWGRNDESFGEDPFLTGTMAVALTKGIQGDDPRYWQAAALLKHVFANSNETTRARSSSNFDIRLMREYYSVPFRMAFTEGGAVSYMAAYNAWNGIPMTIHPVLKEVMATEWGANGIVSSDAGAMSHLITQHKYVRTNREAYAAAIKLGMNQFLTFGDSIPSIIKGAIAENKLTENDLNTAIRGKITTLIKLGVLDPPGQVPYAKIGQSGEPEPWQSEKHKAVARQIARESVVLLKNERDFLPRTKTAVKSIAVIGPRAAQVSTDFYGGPTPYAIGVLQGIKDKLGPSVTVNYAADNEAQAAVNAARTSDMAVVVIGNDPMCGITNIGEAFNRDGSTKPCPENGDGREGRDRQSLDIPTEDLVKEVFAANPNTIVVLVSSFPYSINWTQAHIPAILHTTHTAQDQGTAIADVIFGDYNPGGRLTQTWPTSLDQLPPLSEYDIRKGRTYLYSKEAPLYPFGYGLSYTKFDYSDLKLSGETLSKNGTSTIQVSVKNTGSREGDEVVQLYVQHPQSKVVRPIKELKGFSRISLKPGETKIVSVPLKADSLAWWNEKTNRWEIEDGPVNLLIGGSSMDIRLQKTMQIK</sequence>
<name>A0A6P1W695_9BACT</name>
<dbReference type="SUPFAM" id="SSF52279">
    <property type="entry name" value="Beta-D-glucan exohydrolase, C-terminal domain"/>
    <property type="match status" value="1"/>
</dbReference>
<feature type="compositionally biased region" description="Basic and acidic residues" evidence="4">
    <location>
        <begin position="519"/>
        <end position="529"/>
    </location>
</feature>
<keyword evidence="2" id="KW-0732">Signal</keyword>
<evidence type="ECO:0000259" key="5">
    <source>
        <dbReference type="SMART" id="SM01217"/>
    </source>
</evidence>
<dbReference type="SUPFAM" id="SSF51445">
    <property type="entry name" value="(Trans)glycosidases"/>
    <property type="match status" value="1"/>
</dbReference>
<dbReference type="InterPro" id="IPR013783">
    <property type="entry name" value="Ig-like_fold"/>
</dbReference>
<feature type="region of interest" description="Disordered" evidence="4">
    <location>
        <begin position="507"/>
        <end position="531"/>
    </location>
</feature>
<evidence type="ECO:0000313" key="7">
    <source>
        <dbReference type="Proteomes" id="UP000464577"/>
    </source>
</evidence>
<dbReference type="Gene3D" id="3.40.50.1700">
    <property type="entry name" value="Glycoside hydrolase family 3 C-terminal domain"/>
    <property type="match status" value="1"/>
</dbReference>
<dbReference type="Pfam" id="PF01915">
    <property type="entry name" value="Glyco_hydro_3_C"/>
    <property type="match status" value="1"/>
</dbReference>
<evidence type="ECO:0000256" key="1">
    <source>
        <dbReference type="ARBA" id="ARBA00005336"/>
    </source>
</evidence>
<protein>
    <submittedName>
        <fullName evidence="6">Beta-glucosidase</fullName>
    </submittedName>
</protein>
<evidence type="ECO:0000256" key="4">
    <source>
        <dbReference type="SAM" id="MobiDB-lite"/>
    </source>
</evidence>
<dbReference type="GO" id="GO:0046556">
    <property type="term" value="F:alpha-L-arabinofuranosidase activity"/>
    <property type="evidence" value="ECO:0007669"/>
    <property type="project" value="TreeGrafter"/>
</dbReference>
<proteinExistence type="inferred from homology"/>
<dbReference type="AlphaFoldDB" id="A0A6P1W695"/>
<dbReference type="EMBL" id="CP045997">
    <property type="protein sequence ID" value="QHW00435.1"/>
    <property type="molecule type" value="Genomic_DNA"/>
</dbReference>
<dbReference type="InterPro" id="IPR036881">
    <property type="entry name" value="Glyco_hydro_3_C_sf"/>
</dbReference>
<dbReference type="Gene3D" id="3.20.20.300">
    <property type="entry name" value="Glycoside hydrolase, family 3, N-terminal domain"/>
    <property type="match status" value="1"/>
</dbReference>
<dbReference type="Proteomes" id="UP000464577">
    <property type="component" value="Chromosome"/>
</dbReference>
<dbReference type="PANTHER" id="PTHR42721">
    <property type="entry name" value="SUGAR HYDROLASE-RELATED"/>
    <property type="match status" value="1"/>
</dbReference>
<dbReference type="RefSeq" id="WP_162390826.1">
    <property type="nucleotide sequence ID" value="NZ_CP045997.1"/>
</dbReference>
<dbReference type="InterPro" id="IPR044993">
    <property type="entry name" value="BXL"/>
</dbReference>
<dbReference type="Gene3D" id="2.60.40.10">
    <property type="entry name" value="Immunoglobulins"/>
    <property type="match status" value="1"/>
</dbReference>
<keyword evidence="7" id="KW-1185">Reference proteome</keyword>